<protein>
    <submittedName>
        <fullName evidence="1">DUF4192 domain-containing protein</fullName>
    </submittedName>
</protein>
<gene>
    <name evidence="2" type="ORF">ACHIPV_06090</name>
    <name evidence="1" type="ORF">ACHIRB_14755</name>
</gene>
<evidence type="ECO:0000313" key="3">
    <source>
        <dbReference type="Proteomes" id="UP001609176"/>
    </source>
</evidence>
<evidence type="ECO:0000313" key="1">
    <source>
        <dbReference type="EMBL" id="MFH5229821.1"/>
    </source>
</evidence>
<dbReference type="EMBL" id="JBIMSN010000060">
    <property type="protein sequence ID" value="MFH5229821.1"/>
    <property type="molecule type" value="Genomic_DNA"/>
</dbReference>
<accession>A0ABW7K452</accession>
<dbReference type="RefSeq" id="WP_395123810.1">
    <property type="nucleotide sequence ID" value="NZ_JBIMSN010000060.1"/>
</dbReference>
<reference evidence="3 4" key="1">
    <citation type="submission" date="2024-10" db="EMBL/GenBank/DDBJ databases">
        <authorList>
            <person name="Riesco R."/>
        </authorList>
    </citation>
    <scope>NUCLEOTIDE SEQUENCE [LARGE SCALE GENOMIC DNA]</scope>
    <source>
        <strain evidence="2 3">NCIMB 15448</strain>
        <strain evidence="1 4">NCIMB 15450</strain>
    </source>
</reference>
<evidence type="ECO:0000313" key="2">
    <source>
        <dbReference type="EMBL" id="MFH5241457.1"/>
    </source>
</evidence>
<organism evidence="1 4">
    <name type="scientific">Antrihabitans spumae</name>
    <dbReference type="NCBI Taxonomy" id="3373370"/>
    <lineage>
        <taxon>Bacteria</taxon>
        <taxon>Bacillati</taxon>
        <taxon>Actinomycetota</taxon>
        <taxon>Actinomycetes</taxon>
        <taxon>Mycobacteriales</taxon>
        <taxon>Nocardiaceae</taxon>
        <taxon>Antrihabitans</taxon>
    </lineage>
</organism>
<dbReference type="InterPro" id="IPR025447">
    <property type="entry name" value="DUF4192"/>
</dbReference>
<sequence length="431" mass="45684">MTSSASQHDPLAMWPAVRISDPGDLLAAVPALLGFPPQRSLVLVCVGGPAGTTIGPVVRVDLVLPGELSPINEGGDDFEPFVWGRFDSLTAPVLASIDHLGELCARERVHHAIALIVDDRIESLIGPDLGPGPIFDNVDFGGDFGGEFCGEAFDDRAEDGPYDDFDLSEVYEEIADALGAGLAAHGTILVGAHITMEIAAGEFWWSLLGDRRTGFLRDPGSSTAAAMNVLHGRQIRGSRAEVAAVLEPGDPLERIEVAKLLADAAESAFSARRRAARAGTKDAHSRNELVRVLFQVENVATGAVLGPAEIVELGVALTNIDVRDCALVLATGEQADAAEQVWLTMVRLLPDPYYADAAALLGYSCYVRGDGPLAGIVFEAARRSDPDHRLANLLDGALQNGVPPQVMRSLADTSFAVAKRLGVILPPPRRE</sequence>
<dbReference type="Proteomes" id="UP001609176">
    <property type="component" value="Unassembled WGS sequence"/>
</dbReference>
<evidence type="ECO:0000313" key="4">
    <source>
        <dbReference type="Proteomes" id="UP001609219"/>
    </source>
</evidence>
<proteinExistence type="predicted"/>
<dbReference type="Pfam" id="PF13830">
    <property type="entry name" value="DUF4192"/>
    <property type="match status" value="1"/>
</dbReference>
<name>A0ABW7K452_9NOCA</name>
<dbReference type="EMBL" id="JBIMSP010000006">
    <property type="protein sequence ID" value="MFH5241457.1"/>
    <property type="molecule type" value="Genomic_DNA"/>
</dbReference>
<comment type="caution">
    <text evidence="1">The sequence shown here is derived from an EMBL/GenBank/DDBJ whole genome shotgun (WGS) entry which is preliminary data.</text>
</comment>
<keyword evidence="4" id="KW-1185">Reference proteome</keyword>
<dbReference type="Proteomes" id="UP001609219">
    <property type="component" value="Unassembled WGS sequence"/>
</dbReference>